<keyword evidence="2" id="KW-1185">Reference proteome</keyword>
<dbReference type="Proteomes" id="UP001060215">
    <property type="component" value="Chromosome 14"/>
</dbReference>
<evidence type="ECO:0000313" key="2">
    <source>
        <dbReference type="Proteomes" id="UP001060215"/>
    </source>
</evidence>
<sequence>MAESGGYIPFDYSSDQEGRLAAIGDEEGTVAADFPDDFKEYVDTKLNSCPVVDDDDILCGWVFWSREDDQSEHPPRGELSLSQRYRLAAKQVHFLHQEGEDGGAGVQVLVGRCGWPLLLDRHRHQHRHEPPLTLVAAPL</sequence>
<protein>
    <submittedName>
        <fullName evidence="1">Uncharacterized protein</fullName>
    </submittedName>
</protein>
<proteinExistence type="predicted"/>
<organism evidence="1 2">
    <name type="scientific">Camellia lanceoleosa</name>
    <dbReference type="NCBI Taxonomy" id="1840588"/>
    <lineage>
        <taxon>Eukaryota</taxon>
        <taxon>Viridiplantae</taxon>
        <taxon>Streptophyta</taxon>
        <taxon>Embryophyta</taxon>
        <taxon>Tracheophyta</taxon>
        <taxon>Spermatophyta</taxon>
        <taxon>Magnoliopsida</taxon>
        <taxon>eudicotyledons</taxon>
        <taxon>Gunneridae</taxon>
        <taxon>Pentapetalae</taxon>
        <taxon>asterids</taxon>
        <taxon>Ericales</taxon>
        <taxon>Theaceae</taxon>
        <taxon>Camellia</taxon>
    </lineage>
</organism>
<name>A0ACC0FMP1_9ERIC</name>
<reference evidence="1 2" key="1">
    <citation type="journal article" date="2022" name="Plant J.">
        <title>Chromosome-level genome of Camellia lanceoleosa provides a valuable resource for understanding genome evolution and self-incompatibility.</title>
        <authorList>
            <person name="Gong W."/>
            <person name="Xiao S."/>
            <person name="Wang L."/>
            <person name="Liao Z."/>
            <person name="Chang Y."/>
            <person name="Mo W."/>
            <person name="Hu G."/>
            <person name="Li W."/>
            <person name="Zhao G."/>
            <person name="Zhu H."/>
            <person name="Hu X."/>
            <person name="Ji K."/>
            <person name="Xiang X."/>
            <person name="Song Q."/>
            <person name="Yuan D."/>
            <person name="Jin S."/>
            <person name="Zhang L."/>
        </authorList>
    </citation>
    <scope>NUCLEOTIDE SEQUENCE [LARGE SCALE GENOMIC DNA]</scope>
    <source>
        <strain evidence="1">SQ_2022a</strain>
    </source>
</reference>
<comment type="caution">
    <text evidence="1">The sequence shown here is derived from an EMBL/GenBank/DDBJ whole genome shotgun (WGS) entry which is preliminary data.</text>
</comment>
<gene>
    <name evidence="1" type="ORF">LOK49_LG13G00982</name>
</gene>
<dbReference type="EMBL" id="CM045771">
    <property type="protein sequence ID" value="KAI7989789.1"/>
    <property type="molecule type" value="Genomic_DNA"/>
</dbReference>
<evidence type="ECO:0000313" key="1">
    <source>
        <dbReference type="EMBL" id="KAI7989789.1"/>
    </source>
</evidence>
<accession>A0ACC0FMP1</accession>